<dbReference type="Pfam" id="PF13873">
    <property type="entry name" value="Myb_DNA-bind_5"/>
    <property type="match status" value="1"/>
</dbReference>
<comment type="function">
    <text evidence="5">Involved in transvection phenomena (= synapsis-dependent gene expression), where the synaptic pairing of chromosomes carrying genes with which zeste interacts influences the expression of these genes. Zeste binds to DNA and stimulates transcription from a nearby promoter.</text>
</comment>
<dbReference type="KEGG" id="bman:114250249"/>
<evidence type="ECO:0000256" key="3">
    <source>
        <dbReference type="ARBA" id="ARBA00023015"/>
    </source>
</evidence>
<protein>
    <recommendedName>
        <fullName evidence="2">Regulatory protein zeste</fullName>
    </recommendedName>
</protein>
<evidence type="ECO:0000313" key="7">
    <source>
        <dbReference type="Proteomes" id="UP000504629"/>
    </source>
</evidence>
<proteinExistence type="predicted"/>
<organism evidence="7 8">
    <name type="scientific">Bombyx mandarina</name>
    <name type="common">Wild silk moth</name>
    <name type="synonym">Wild silkworm</name>
    <dbReference type="NCBI Taxonomy" id="7092"/>
    <lineage>
        <taxon>Eukaryota</taxon>
        <taxon>Metazoa</taxon>
        <taxon>Ecdysozoa</taxon>
        <taxon>Arthropoda</taxon>
        <taxon>Hexapoda</taxon>
        <taxon>Insecta</taxon>
        <taxon>Pterygota</taxon>
        <taxon>Neoptera</taxon>
        <taxon>Endopterygota</taxon>
        <taxon>Lepidoptera</taxon>
        <taxon>Glossata</taxon>
        <taxon>Ditrysia</taxon>
        <taxon>Bombycoidea</taxon>
        <taxon>Bombycidae</taxon>
        <taxon>Bombycinae</taxon>
        <taxon>Bombyx</taxon>
    </lineage>
</organism>
<keyword evidence="7" id="KW-1185">Reference proteome</keyword>
<gene>
    <name evidence="8" type="primary">LOC114250249</name>
</gene>
<evidence type="ECO:0000256" key="5">
    <source>
        <dbReference type="ARBA" id="ARBA00025466"/>
    </source>
</evidence>
<evidence type="ECO:0000256" key="2">
    <source>
        <dbReference type="ARBA" id="ARBA00016807"/>
    </source>
</evidence>
<dbReference type="GeneID" id="114250249"/>
<reference evidence="8" key="1">
    <citation type="submission" date="2025-08" db="UniProtKB">
        <authorList>
            <consortium name="RefSeq"/>
        </authorList>
    </citation>
    <scope>IDENTIFICATION</scope>
    <source>
        <tissue evidence="8">Silk gland</tissue>
    </source>
</reference>
<sequence length="242" mass="28623">MGEGHPMYRRLVSRKHLEILVKYMEKYPVLALSCARSREEVIEARKIWEKIAQSLNKVDEKVYKTGGKWSRYWADWKFKIRRKYICLKKCQSNGVACSVRLSPYEQKVIKILTDEEGNLLSPSALSHISLFQESEGARSKSTNHCGIDDSDDEEHIDSLANNNEEIIHIEYADIKPNLSQDPIELDHDRKSLEELRRDLLKFELKKQRELFEIEKRERREKHELEVSILRLRKQLLMKQIDS</sequence>
<feature type="domain" description="Myb/SANT-like DNA-binding" evidence="6">
    <location>
        <begin position="13"/>
        <end position="84"/>
    </location>
</feature>
<dbReference type="OrthoDB" id="7434071at2759"/>
<dbReference type="InterPro" id="IPR028002">
    <property type="entry name" value="Myb_DNA-bind_5"/>
</dbReference>
<name>A0A6J2KFX6_BOMMA</name>
<comment type="subunit">
    <text evidence="1">Self-associates forming complexes of several hundred monomers.</text>
</comment>
<evidence type="ECO:0000313" key="8">
    <source>
        <dbReference type="RefSeq" id="XP_028039847.1"/>
    </source>
</evidence>
<dbReference type="Proteomes" id="UP000504629">
    <property type="component" value="Unplaced"/>
</dbReference>
<dbReference type="RefSeq" id="XP_028039847.1">
    <property type="nucleotide sequence ID" value="XM_028184046.1"/>
</dbReference>
<dbReference type="AlphaFoldDB" id="A0A6J2KFX6"/>
<evidence type="ECO:0000256" key="1">
    <source>
        <dbReference type="ARBA" id="ARBA00011764"/>
    </source>
</evidence>
<keyword evidence="3" id="KW-0805">Transcription regulation</keyword>
<evidence type="ECO:0000256" key="4">
    <source>
        <dbReference type="ARBA" id="ARBA00023163"/>
    </source>
</evidence>
<accession>A0A6J2KFX6</accession>
<evidence type="ECO:0000259" key="6">
    <source>
        <dbReference type="Pfam" id="PF13873"/>
    </source>
</evidence>
<keyword evidence="4" id="KW-0804">Transcription</keyword>